<dbReference type="AlphaFoldDB" id="A0AA45W183"/>
<reference evidence="1 2" key="1">
    <citation type="submission" date="2017-01" db="EMBL/GenBank/DDBJ databases">
        <authorList>
            <person name="Varghese N."/>
            <person name="Submissions S."/>
        </authorList>
    </citation>
    <scope>NUCLEOTIDE SEQUENCE [LARGE SCALE GENOMIC DNA]</scope>
    <source>
        <strain evidence="1 2">DSM 18447</strain>
    </source>
</reference>
<name>A0AA45W183_9RHOB</name>
<sequence length="201" mass="22723">MPTAGLSQLLHQHIVPRHIRSTPFIRRQMIEHPRGVRRIRSFRDQSQAECGTPMGRIDNKRASLQRAEIERGRTGLGPDAIKVFQPVNRGPDRPFGQEIKCQPAASGDDSSNCAGKGDRLALRTGNVIKHGFDLIRRHPGQHLPPAAMLRQPQECRSRDFVARLGTDDCQHHLADRIKPHMFRWGSECLDQALVNRCKPVE</sequence>
<dbReference type="EMBL" id="FTOU01000001">
    <property type="protein sequence ID" value="SIS54900.1"/>
    <property type="molecule type" value="Genomic_DNA"/>
</dbReference>
<dbReference type="Proteomes" id="UP000186216">
    <property type="component" value="Unassembled WGS sequence"/>
</dbReference>
<organism evidence="1 2">
    <name type="scientific">Paracoccus saliphilus</name>
    <dbReference type="NCBI Taxonomy" id="405559"/>
    <lineage>
        <taxon>Bacteria</taxon>
        <taxon>Pseudomonadati</taxon>
        <taxon>Pseudomonadota</taxon>
        <taxon>Alphaproteobacteria</taxon>
        <taxon>Rhodobacterales</taxon>
        <taxon>Paracoccaceae</taxon>
        <taxon>Paracoccus</taxon>
    </lineage>
</organism>
<gene>
    <name evidence="1" type="ORF">SAMN05421772_101405</name>
</gene>
<protein>
    <submittedName>
        <fullName evidence="1">Uncharacterized protein</fullName>
    </submittedName>
</protein>
<evidence type="ECO:0000313" key="2">
    <source>
        <dbReference type="Proteomes" id="UP000186216"/>
    </source>
</evidence>
<proteinExistence type="predicted"/>
<evidence type="ECO:0000313" key="1">
    <source>
        <dbReference type="EMBL" id="SIS54900.1"/>
    </source>
</evidence>
<accession>A0AA45W183</accession>
<comment type="caution">
    <text evidence="1">The sequence shown here is derived from an EMBL/GenBank/DDBJ whole genome shotgun (WGS) entry which is preliminary data.</text>
</comment>